<dbReference type="Pfam" id="PF02082">
    <property type="entry name" value="Rrf2"/>
    <property type="match status" value="1"/>
</dbReference>
<comment type="caution">
    <text evidence="1">The sequence shown here is derived from an EMBL/GenBank/DDBJ whole genome shotgun (WGS) entry which is preliminary data.</text>
</comment>
<organism evidence="1 2">
    <name type="scientific">Kineosporia mesophila</name>
    <dbReference type="NCBI Taxonomy" id="566012"/>
    <lineage>
        <taxon>Bacteria</taxon>
        <taxon>Bacillati</taxon>
        <taxon>Actinomycetota</taxon>
        <taxon>Actinomycetes</taxon>
        <taxon>Kineosporiales</taxon>
        <taxon>Kineosporiaceae</taxon>
        <taxon>Kineosporia</taxon>
    </lineage>
</organism>
<dbReference type="Proteomes" id="UP001501074">
    <property type="component" value="Unassembled WGS sequence"/>
</dbReference>
<dbReference type="PANTHER" id="PTHR33221:SF13">
    <property type="entry name" value="TRANSCRIPTIONAL REGULATOR-RELATED"/>
    <property type="match status" value="1"/>
</dbReference>
<gene>
    <name evidence="1" type="ORF">GCM10022223_20520</name>
</gene>
<keyword evidence="2" id="KW-1185">Reference proteome</keyword>
<dbReference type="PROSITE" id="PS51197">
    <property type="entry name" value="HTH_RRF2_2"/>
    <property type="match status" value="1"/>
</dbReference>
<dbReference type="SUPFAM" id="SSF46785">
    <property type="entry name" value="Winged helix' DNA-binding domain"/>
    <property type="match status" value="1"/>
</dbReference>
<dbReference type="RefSeq" id="WP_231483035.1">
    <property type="nucleotide sequence ID" value="NZ_BAAAZO010000003.1"/>
</dbReference>
<reference evidence="2" key="1">
    <citation type="journal article" date="2019" name="Int. J. Syst. Evol. Microbiol.">
        <title>The Global Catalogue of Microorganisms (GCM) 10K type strain sequencing project: providing services to taxonomists for standard genome sequencing and annotation.</title>
        <authorList>
            <consortium name="The Broad Institute Genomics Platform"/>
            <consortium name="The Broad Institute Genome Sequencing Center for Infectious Disease"/>
            <person name="Wu L."/>
            <person name="Ma J."/>
        </authorList>
    </citation>
    <scope>NUCLEOTIDE SEQUENCE [LARGE SCALE GENOMIC DNA]</scope>
    <source>
        <strain evidence="2">JCM 16902</strain>
    </source>
</reference>
<name>A0ABP6ZE13_9ACTN</name>
<dbReference type="Gene3D" id="1.10.10.10">
    <property type="entry name" value="Winged helix-like DNA-binding domain superfamily/Winged helix DNA-binding domain"/>
    <property type="match status" value="1"/>
</dbReference>
<dbReference type="InterPro" id="IPR036390">
    <property type="entry name" value="WH_DNA-bd_sf"/>
</dbReference>
<protein>
    <submittedName>
        <fullName evidence="1">Rrf2 family transcriptional regulator</fullName>
    </submittedName>
</protein>
<dbReference type="InterPro" id="IPR036388">
    <property type="entry name" value="WH-like_DNA-bd_sf"/>
</dbReference>
<evidence type="ECO:0000313" key="1">
    <source>
        <dbReference type="EMBL" id="GAA3604743.1"/>
    </source>
</evidence>
<dbReference type="NCBIfam" id="TIGR00738">
    <property type="entry name" value="rrf2_super"/>
    <property type="match status" value="1"/>
</dbReference>
<accession>A0ABP6ZE13</accession>
<dbReference type="PANTHER" id="PTHR33221">
    <property type="entry name" value="WINGED HELIX-TURN-HELIX TRANSCRIPTIONAL REGULATOR, RRF2 FAMILY"/>
    <property type="match status" value="1"/>
</dbReference>
<proteinExistence type="predicted"/>
<sequence>MKMSDGVEWAVHCCVVLTAADRPVPAARLAQFHDVSSSYLAKHLQALSRAKIIRSVQGKDGGYVLDRPPGEISVYDIVRAVDGGRPAFVCNEIRQRGPMGNPPGQCQEPCGIARTMAVADLAWRESLRGVSVLDLATEVATKQDSAAGVRLTAWLNGDPDAGGDAVTVS</sequence>
<evidence type="ECO:0000313" key="2">
    <source>
        <dbReference type="Proteomes" id="UP001501074"/>
    </source>
</evidence>
<dbReference type="InterPro" id="IPR000944">
    <property type="entry name" value="Tscrpt_reg_Rrf2"/>
</dbReference>
<dbReference type="EMBL" id="BAAAZO010000003">
    <property type="protein sequence ID" value="GAA3604743.1"/>
    <property type="molecule type" value="Genomic_DNA"/>
</dbReference>